<reference evidence="1 2" key="1">
    <citation type="journal article" date="2016" name="Nat. Commun.">
        <title>Thousands of microbial genomes shed light on interconnected biogeochemical processes in an aquifer system.</title>
        <authorList>
            <person name="Anantharaman K."/>
            <person name="Brown C.T."/>
            <person name="Hug L.A."/>
            <person name="Sharon I."/>
            <person name="Castelle C.J."/>
            <person name="Probst A.J."/>
            <person name="Thomas B.C."/>
            <person name="Singh A."/>
            <person name="Wilkins M.J."/>
            <person name="Karaoz U."/>
            <person name="Brodie E.L."/>
            <person name="Williams K.H."/>
            <person name="Hubbard S.S."/>
            <person name="Banfield J.F."/>
        </authorList>
    </citation>
    <scope>NUCLEOTIDE SEQUENCE [LARGE SCALE GENOMIC DNA]</scope>
</reference>
<name>A0A1G1WJG6_9BACT</name>
<accession>A0A1G1WJG6</accession>
<evidence type="ECO:0000313" key="2">
    <source>
        <dbReference type="Proteomes" id="UP000176645"/>
    </source>
</evidence>
<protein>
    <recommendedName>
        <fullName evidence="3">HicB-like antitoxin of toxin-antitoxin system domain-containing protein</fullName>
    </recommendedName>
</protein>
<dbReference type="AlphaFoldDB" id="A0A1G1WJG6"/>
<evidence type="ECO:0000313" key="1">
    <source>
        <dbReference type="EMBL" id="OGY27741.1"/>
    </source>
</evidence>
<gene>
    <name evidence="1" type="ORF">A2Z42_02765</name>
</gene>
<sequence length="87" mass="9631">MKSGEIKVLEYQLPIKIEENPEGGFTAVSPVWSDCYAQGDSIDEVVNEITSVAASLIELYKEEDLDIPLKEKASKKSDFNIPVLVSQ</sequence>
<dbReference type="Proteomes" id="UP000176645">
    <property type="component" value="Unassembled WGS sequence"/>
</dbReference>
<dbReference type="Gene3D" id="3.30.160.250">
    <property type="match status" value="1"/>
</dbReference>
<dbReference type="EMBL" id="MHCU01000024">
    <property type="protein sequence ID" value="OGY27741.1"/>
    <property type="molecule type" value="Genomic_DNA"/>
</dbReference>
<comment type="caution">
    <text evidence="1">The sequence shown here is derived from an EMBL/GenBank/DDBJ whole genome shotgun (WGS) entry which is preliminary data.</text>
</comment>
<organism evidence="1 2">
    <name type="scientific">Candidatus Woykebacteria bacterium RBG_19FT_COMBO_43_10</name>
    <dbReference type="NCBI Taxonomy" id="1802598"/>
    <lineage>
        <taxon>Bacteria</taxon>
        <taxon>Candidatus Woykeibacteriota</taxon>
    </lineage>
</organism>
<dbReference type="SUPFAM" id="SSF143100">
    <property type="entry name" value="TTHA1013/TTHA0281-like"/>
    <property type="match status" value="1"/>
</dbReference>
<evidence type="ECO:0008006" key="3">
    <source>
        <dbReference type="Google" id="ProtNLM"/>
    </source>
</evidence>
<proteinExistence type="predicted"/>
<dbReference type="InterPro" id="IPR035069">
    <property type="entry name" value="TTHA1013/TTHA0281-like"/>
</dbReference>